<sequence>MATDKQTTKKILMLPWLAHGHITPFFELAKRLSKSFQIYLCSSPINLQAINPTLARDHSIELISLHLPSLPDLPAHMHTTKGIPLHLEPTLVKAFDMAAHGFELLLDRLAPDLVVSDLFQPWAVRSASSRNVPVVSFVVTGVAVLARLVHGFWNNGQEFPFPEVDLSEHWVSKSSVRKVCDEVGHDWAMRFFECMRMSCDVALVNTSPEFEGKYIEFLASSLKKKVLPIAPLIPQIEPNNEKSEILEWLDRKTPKSTVYVSFGSEYYLTKQDREELAHGLHQSGVNFIWVIRFPKGQNLTIQEALPRDFLTQIEGKGLILNEWVPQLKILNHSSIGGFVCHCGWNSVVESMVFGVPIVALPMQLDQPYHAKVVECAGVCVEAKRDGEGNVKREEIVKAIKEVMFEKSGEALRGKAREIGEALRKREEGNIDEVVDEFCKLC</sequence>
<name>A0ABP0Y995_9ROSI</name>
<feature type="domain" description="Glycosyltransferase N-terminal" evidence="6">
    <location>
        <begin position="11"/>
        <end position="234"/>
    </location>
</feature>
<evidence type="ECO:0000256" key="3">
    <source>
        <dbReference type="ARBA" id="ARBA00022679"/>
    </source>
</evidence>
<dbReference type="SUPFAM" id="SSF53756">
    <property type="entry name" value="UDP-Glycosyltransferase/glycogen phosphorylase"/>
    <property type="match status" value="1"/>
</dbReference>
<evidence type="ECO:0000313" key="8">
    <source>
        <dbReference type="Proteomes" id="UP001642487"/>
    </source>
</evidence>
<dbReference type="PROSITE" id="PS00375">
    <property type="entry name" value="UDPGT"/>
    <property type="match status" value="1"/>
</dbReference>
<dbReference type="InterPro" id="IPR002213">
    <property type="entry name" value="UDP_glucos_trans"/>
</dbReference>
<accession>A0ABP0Y995</accession>
<evidence type="ECO:0000256" key="4">
    <source>
        <dbReference type="RuleBase" id="RU003718"/>
    </source>
</evidence>
<dbReference type="InterPro" id="IPR035595">
    <property type="entry name" value="UDP_glycos_trans_CS"/>
</dbReference>
<protein>
    <recommendedName>
        <fullName evidence="5">Glycosyltransferase</fullName>
        <ecNumber evidence="5">2.4.1.-</ecNumber>
    </recommendedName>
</protein>
<dbReference type="Gene3D" id="3.40.50.2000">
    <property type="entry name" value="Glycogen Phosphorylase B"/>
    <property type="match status" value="2"/>
</dbReference>
<evidence type="ECO:0000256" key="2">
    <source>
        <dbReference type="ARBA" id="ARBA00009995"/>
    </source>
</evidence>
<dbReference type="Pfam" id="PF26168">
    <property type="entry name" value="Glyco_transf_N"/>
    <property type="match status" value="1"/>
</dbReference>
<keyword evidence="4" id="KW-0328">Glycosyltransferase</keyword>
<evidence type="ECO:0000256" key="1">
    <source>
        <dbReference type="ARBA" id="ARBA00004721"/>
    </source>
</evidence>
<dbReference type="InterPro" id="IPR058980">
    <property type="entry name" value="Glyco_transf_N"/>
</dbReference>
<keyword evidence="3 4" id="KW-0808">Transferase</keyword>
<comment type="pathway">
    <text evidence="1">Secondary metabolite biosynthesis; terpenoid biosynthesis.</text>
</comment>
<organism evidence="7 8">
    <name type="scientific">Citrullus colocynthis</name>
    <name type="common">colocynth</name>
    <dbReference type="NCBI Taxonomy" id="252529"/>
    <lineage>
        <taxon>Eukaryota</taxon>
        <taxon>Viridiplantae</taxon>
        <taxon>Streptophyta</taxon>
        <taxon>Embryophyta</taxon>
        <taxon>Tracheophyta</taxon>
        <taxon>Spermatophyta</taxon>
        <taxon>Magnoliopsida</taxon>
        <taxon>eudicotyledons</taxon>
        <taxon>Gunneridae</taxon>
        <taxon>Pentapetalae</taxon>
        <taxon>rosids</taxon>
        <taxon>fabids</taxon>
        <taxon>Cucurbitales</taxon>
        <taxon>Cucurbitaceae</taxon>
        <taxon>Benincaseae</taxon>
        <taxon>Citrullus</taxon>
    </lineage>
</organism>
<proteinExistence type="inferred from homology"/>
<gene>
    <name evidence="7" type="ORF">CITCOLO1_LOCUS8864</name>
</gene>
<evidence type="ECO:0000259" key="6">
    <source>
        <dbReference type="Pfam" id="PF26168"/>
    </source>
</evidence>
<dbReference type="PANTHER" id="PTHR48044">
    <property type="entry name" value="GLYCOSYLTRANSFERASE"/>
    <property type="match status" value="1"/>
</dbReference>
<keyword evidence="8" id="KW-1185">Reference proteome</keyword>
<dbReference type="EMBL" id="OZ021737">
    <property type="protein sequence ID" value="CAK9316979.1"/>
    <property type="molecule type" value="Genomic_DNA"/>
</dbReference>
<dbReference type="EC" id="2.4.1.-" evidence="5"/>
<evidence type="ECO:0000313" key="7">
    <source>
        <dbReference type="EMBL" id="CAK9316979.1"/>
    </source>
</evidence>
<dbReference type="Proteomes" id="UP001642487">
    <property type="component" value="Chromosome 3"/>
</dbReference>
<reference evidence="7 8" key="1">
    <citation type="submission" date="2024-03" db="EMBL/GenBank/DDBJ databases">
        <authorList>
            <person name="Gkanogiannis A."/>
            <person name="Becerra Lopez-Lavalle L."/>
        </authorList>
    </citation>
    <scope>NUCLEOTIDE SEQUENCE [LARGE SCALE GENOMIC DNA]</scope>
</reference>
<comment type="similarity">
    <text evidence="2 4">Belongs to the UDP-glycosyltransferase family.</text>
</comment>
<dbReference type="Pfam" id="PF00201">
    <property type="entry name" value="UDPGT"/>
    <property type="match status" value="1"/>
</dbReference>
<evidence type="ECO:0000256" key="5">
    <source>
        <dbReference type="RuleBase" id="RU362057"/>
    </source>
</evidence>
<dbReference type="CDD" id="cd03784">
    <property type="entry name" value="GT1_Gtf-like"/>
    <property type="match status" value="1"/>
</dbReference>
<dbReference type="PANTHER" id="PTHR48044:SF29">
    <property type="entry name" value="GLYCOSYLTRANSFERASE"/>
    <property type="match status" value="1"/>
</dbReference>